<gene>
    <name evidence="2" type="ORF">NCTC10181_00135</name>
</gene>
<protein>
    <submittedName>
        <fullName evidence="2">Uncharacterized protein</fullName>
    </submittedName>
</protein>
<proteinExistence type="predicted"/>
<dbReference type="RefSeq" id="WP_129725143.1">
    <property type="nucleotide sequence ID" value="NZ_LR215036.1"/>
</dbReference>
<name>A0A449B123_9BACT</name>
<reference evidence="2 3" key="1">
    <citation type="submission" date="2019-01" db="EMBL/GenBank/DDBJ databases">
        <authorList>
            <consortium name="Pathogen Informatics"/>
        </authorList>
    </citation>
    <scope>NUCLEOTIDE SEQUENCE [LARGE SCALE GENOMIC DNA]</scope>
    <source>
        <strain evidence="2 3">NCTC10181</strain>
    </source>
</reference>
<keyword evidence="3" id="KW-1185">Reference proteome</keyword>
<organism evidence="2 3">
    <name type="scientific">Mycoplasmopsis citelli</name>
    <dbReference type="NCBI Taxonomy" id="171281"/>
    <lineage>
        <taxon>Bacteria</taxon>
        <taxon>Bacillati</taxon>
        <taxon>Mycoplasmatota</taxon>
        <taxon>Mycoplasmoidales</taxon>
        <taxon>Metamycoplasmataceae</taxon>
        <taxon>Mycoplasmopsis</taxon>
    </lineage>
</organism>
<accession>A0A449B123</accession>
<evidence type="ECO:0000313" key="3">
    <source>
        <dbReference type="Proteomes" id="UP000290985"/>
    </source>
</evidence>
<evidence type="ECO:0000313" key="2">
    <source>
        <dbReference type="EMBL" id="VEU74300.1"/>
    </source>
</evidence>
<feature type="transmembrane region" description="Helical" evidence="1">
    <location>
        <begin position="21"/>
        <end position="41"/>
    </location>
</feature>
<sequence length="103" mass="11965">MKLQTDKFKKYKSLKLWKNFNFFDFALLIVILFIAGSIAYYSPVSNLLKIAIFSSIVILNAPLFIEIPGKNARGYVVLAWIFIHLIRVKKFKKKTKNDLAHKT</sequence>
<keyword evidence="1" id="KW-1133">Transmembrane helix</keyword>
<keyword evidence="1" id="KW-0472">Membrane</keyword>
<dbReference type="AlphaFoldDB" id="A0A449B123"/>
<dbReference type="OrthoDB" id="9804380at2"/>
<feature type="transmembrane region" description="Helical" evidence="1">
    <location>
        <begin position="72"/>
        <end position="88"/>
    </location>
</feature>
<keyword evidence="1" id="KW-0812">Transmembrane</keyword>
<dbReference type="KEGG" id="mcit:NCTC10181_00135"/>
<evidence type="ECO:0000256" key="1">
    <source>
        <dbReference type="SAM" id="Phobius"/>
    </source>
</evidence>
<dbReference type="Proteomes" id="UP000290985">
    <property type="component" value="Chromosome"/>
</dbReference>
<dbReference type="EMBL" id="LR215036">
    <property type="protein sequence ID" value="VEU74300.1"/>
    <property type="molecule type" value="Genomic_DNA"/>
</dbReference>